<dbReference type="GO" id="GO:0045454">
    <property type="term" value="P:cell redox homeostasis"/>
    <property type="evidence" value="ECO:0007669"/>
    <property type="project" value="TreeGrafter"/>
</dbReference>
<dbReference type="GO" id="GO:0033554">
    <property type="term" value="P:cellular response to stress"/>
    <property type="evidence" value="ECO:0007669"/>
    <property type="project" value="TreeGrafter"/>
</dbReference>
<sequence length="198" mass="22749">MAMLMTDNFIPHECETRKRRRVEQGDTNSFEDTTITINPVQQVDRFCMIAPNFNCAAVLNDQVKRLQLSNLLHEYKAVVLFFYECDFAPSACNDLQAINHQFERFQSYNTMPLAMSTDTEMVHTAFIAQSGFTPSFPLVADTTRSVSRHFNVINDETGFVKRGAFIIDQTRQVRFSFVLEDNRISHSMDTICAILQNI</sequence>
<keyword evidence="2" id="KW-0560">Oxidoreductase</keyword>
<dbReference type="Gene3D" id="3.40.30.10">
    <property type="entry name" value="Glutaredoxin"/>
    <property type="match status" value="1"/>
</dbReference>
<evidence type="ECO:0000313" key="5">
    <source>
        <dbReference type="Proteomes" id="UP000603453"/>
    </source>
</evidence>
<evidence type="ECO:0000259" key="3">
    <source>
        <dbReference type="Pfam" id="PF00578"/>
    </source>
</evidence>
<protein>
    <recommendedName>
        <fullName evidence="3">Alkyl hydroperoxide reductase subunit C/ Thiol specific antioxidant domain-containing protein</fullName>
    </recommendedName>
</protein>
<dbReference type="AlphaFoldDB" id="A0A8H7QUL1"/>
<organism evidence="4 5">
    <name type="scientific">Mucor saturninus</name>
    <dbReference type="NCBI Taxonomy" id="64648"/>
    <lineage>
        <taxon>Eukaryota</taxon>
        <taxon>Fungi</taxon>
        <taxon>Fungi incertae sedis</taxon>
        <taxon>Mucoromycota</taxon>
        <taxon>Mucoromycotina</taxon>
        <taxon>Mucoromycetes</taxon>
        <taxon>Mucorales</taxon>
        <taxon>Mucorineae</taxon>
        <taxon>Mucoraceae</taxon>
        <taxon>Mucor</taxon>
    </lineage>
</organism>
<reference evidence="4" key="1">
    <citation type="submission" date="2020-12" db="EMBL/GenBank/DDBJ databases">
        <title>Metabolic potential, ecology and presence of endohyphal bacteria is reflected in genomic diversity of Mucoromycotina.</title>
        <authorList>
            <person name="Muszewska A."/>
            <person name="Okrasinska A."/>
            <person name="Steczkiewicz K."/>
            <person name="Drgas O."/>
            <person name="Orlowska M."/>
            <person name="Perlinska-Lenart U."/>
            <person name="Aleksandrzak-Piekarczyk T."/>
            <person name="Szatraj K."/>
            <person name="Zielenkiewicz U."/>
            <person name="Pilsyk S."/>
            <person name="Malc E."/>
            <person name="Mieczkowski P."/>
            <person name="Kruszewska J.S."/>
            <person name="Biernat P."/>
            <person name="Pawlowska J."/>
        </authorList>
    </citation>
    <scope>NUCLEOTIDE SEQUENCE</scope>
    <source>
        <strain evidence="4">WA0000017839</strain>
    </source>
</reference>
<evidence type="ECO:0000256" key="2">
    <source>
        <dbReference type="ARBA" id="ARBA00023002"/>
    </source>
</evidence>
<keyword evidence="5" id="KW-1185">Reference proteome</keyword>
<dbReference type="EMBL" id="JAEPRD010000117">
    <property type="protein sequence ID" value="KAG2198060.1"/>
    <property type="molecule type" value="Genomic_DNA"/>
</dbReference>
<evidence type="ECO:0000256" key="1">
    <source>
        <dbReference type="ARBA" id="ARBA00009796"/>
    </source>
</evidence>
<dbReference type="GO" id="GO:0042744">
    <property type="term" value="P:hydrogen peroxide catabolic process"/>
    <property type="evidence" value="ECO:0007669"/>
    <property type="project" value="TreeGrafter"/>
</dbReference>
<dbReference type="GO" id="GO:0006979">
    <property type="term" value="P:response to oxidative stress"/>
    <property type="evidence" value="ECO:0007669"/>
    <property type="project" value="TreeGrafter"/>
</dbReference>
<dbReference type="Proteomes" id="UP000603453">
    <property type="component" value="Unassembled WGS sequence"/>
</dbReference>
<dbReference type="Pfam" id="PF00578">
    <property type="entry name" value="AhpC-TSA"/>
    <property type="match status" value="1"/>
</dbReference>
<dbReference type="InterPro" id="IPR036249">
    <property type="entry name" value="Thioredoxin-like_sf"/>
</dbReference>
<evidence type="ECO:0000313" key="4">
    <source>
        <dbReference type="EMBL" id="KAG2198060.1"/>
    </source>
</evidence>
<accession>A0A8H7QUL1</accession>
<comment type="similarity">
    <text evidence="1">Belongs to the peroxiredoxin family. AhpC/Prx1 subfamily.</text>
</comment>
<dbReference type="InterPro" id="IPR000866">
    <property type="entry name" value="AhpC/TSA"/>
</dbReference>
<feature type="domain" description="Alkyl hydroperoxide reductase subunit C/ Thiol specific antioxidant" evidence="3">
    <location>
        <begin position="50"/>
        <end position="175"/>
    </location>
</feature>
<dbReference type="InterPro" id="IPR050217">
    <property type="entry name" value="Peroxiredoxin"/>
</dbReference>
<dbReference type="SUPFAM" id="SSF52833">
    <property type="entry name" value="Thioredoxin-like"/>
    <property type="match status" value="1"/>
</dbReference>
<dbReference type="PANTHER" id="PTHR10681">
    <property type="entry name" value="THIOREDOXIN PEROXIDASE"/>
    <property type="match status" value="1"/>
</dbReference>
<gene>
    <name evidence="4" type="ORF">INT47_011895</name>
</gene>
<comment type="caution">
    <text evidence="4">The sequence shown here is derived from an EMBL/GenBank/DDBJ whole genome shotgun (WGS) entry which is preliminary data.</text>
</comment>
<dbReference type="GO" id="GO:0005829">
    <property type="term" value="C:cytosol"/>
    <property type="evidence" value="ECO:0007669"/>
    <property type="project" value="TreeGrafter"/>
</dbReference>
<name>A0A8H7QUL1_9FUNG</name>
<dbReference type="PANTHER" id="PTHR10681:SF128">
    <property type="entry name" value="THIOREDOXIN-DEPENDENT PEROXIDE REDUCTASE, MITOCHONDRIAL"/>
    <property type="match status" value="1"/>
</dbReference>
<dbReference type="OrthoDB" id="2259904at2759"/>
<dbReference type="GO" id="GO:0008379">
    <property type="term" value="F:thioredoxin peroxidase activity"/>
    <property type="evidence" value="ECO:0007669"/>
    <property type="project" value="TreeGrafter"/>
</dbReference>
<proteinExistence type="inferred from homology"/>